<accession>A0A249PGM2</accession>
<keyword evidence="1" id="KW-0472">Membrane</keyword>
<reference evidence="3 4" key="1">
    <citation type="submission" date="2017-08" db="EMBL/GenBank/DDBJ databases">
        <title>Multipartite genome sequences of Sinorhizobium species nodulating soybeans.</title>
        <authorList>
            <person name="Tian C.F."/>
        </authorList>
    </citation>
    <scope>NUCLEOTIDE SEQUENCE [LARGE SCALE GENOMIC DNA]</scope>
    <source>
        <strain evidence="3 4">CCBAU 05684</strain>
    </source>
</reference>
<dbReference type="EMBL" id="CP023067">
    <property type="protein sequence ID" value="ASY64915.1"/>
    <property type="molecule type" value="Genomic_DNA"/>
</dbReference>
<proteinExistence type="predicted"/>
<gene>
    <name evidence="3" type="ORF">SJ05684_c34990</name>
</gene>
<dbReference type="Proteomes" id="UP000217211">
    <property type="component" value="Chromosome"/>
</dbReference>
<keyword evidence="1" id="KW-1133">Transmembrane helix</keyword>
<dbReference type="AlphaFoldDB" id="A0A249PGM2"/>
<keyword evidence="1" id="KW-0812">Transmembrane</keyword>
<dbReference type="InterPro" id="IPR012495">
    <property type="entry name" value="TadE-like_dom"/>
</dbReference>
<dbReference type="OrthoDB" id="7189296at2"/>
<keyword evidence="3" id="KW-0067">ATP-binding</keyword>
<evidence type="ECO:0000313" key="3">
    <source>
        <dbReference type="EMBL" id="ASY64915.1"/>
    </source>
</evidence>
<evidence type="ECO:0000313" key="4">
    <source>
        <dbReference type="Proteomes" id="UP000217211"/>
    </source>
</evidence>
<keyword evidence="3" id="KW-0547">Nucleotide-binding</keyword>
<feature type="domain" description="TadE-like" evidence="2">
    <location>
        <begin position="40"/>
        <end position="77"/>
    </location>
</feature>
<dbReference type="Pfam" id="PF07811">
    <property type="entry name" value="TadE"/>
    <property type="match status" value="1"/>
</dbReference>
<keyword evidence="3" id="KW-0347">Helicase</keyword>
<dbReference type="STRING" id="716928.GCA_000261485_01525"/>
<dbReference type="eggNOG" id="COG4961">
    <property type="taxonomic scope" value="Bacteria"/>
</dbReference>
<dbReference type="KEGG" id="esj:SJ05684_c34990"/>
<name>A0A249PGM2_9HYPH</name>
<dbReference type="GO" id="GO:0004386">
    <property type="term" value="F:helicase activity"/>
    <property type="evidence" value="ECO:0007669"/>
    <property type="project" value="UniProtKB-KW"/>
</dbReference>
<sequence length="204" mass="22323">MRRSDRSSFSRRLFGALPFRGVSFEALTRFFRDRRGVGGVEFAIVAPLLIMTYIGAFELSLGFTVLRKVARASSAVADIVSQEQDVNKAFLDDMKNIVESILAPYESSNYTLKITGIQVTGTTTGKVVWSRDQAGGTPYAANSTAAVPAEMDAVNAFVVRTELVLPHKLLLFAPNLDSTVSTIDLSKTAYYRQRFGTTIACTDC</sequence>
<protein>
    <submittedName>
        <fullName evidence="3">Superfamily I DNA and RNA helicase</fullName>
    </submittedName>
</protein>
<feature type="transmembrane region" description="Helical" evidence="1">
    <location>
        <begin position="43"/>
        <end position="66"/>
    </location>
</feature>
<evidence type="ECO:0000256" key="1">
    <source>
        <dbReference type="SAM" id="Phobius"/>
    </source>
</evidence>
<organism evidence="3 4">
    <name type="scientific">Sinorhizobium sojae CCBAU 05684</name>
    <dbReference type="NCBI Taxonomy" id="716928"/>
    <lineage>
        <taxon>Bacteria</taxon>
        <taxon>Pseudomonadati</taxon>
        <taxon>Pseudomonadota</taxon>
        <taxon>Alphaproteobacteria</taxon>
        <taxon>Hyphomicrobiales</taxon>
        <taxon>Rhizobiaceae</taxon>
        <taxon>Sinorhizobium/Ensifer group</taxon>
        <taxon>Sinorhizobium</taxon>
    </lineage>
</organism>
<keyword evidence="3" id="KW-0378">Hydrolase</keyword>
<keyword evidence="4" id="KW-1185">Reference proteome</keyword>
<evidence type="ECO:0000259" key="2">
    <source>
        <dbReference type="Pfam" id="PF07811"/>
    </source>
</evidence>
<dbReference type="RefSeq" id="WP_083846095.1">
    <property type="nucleotide sequence ID" value="NZ_AJQT01000028.1"/>
</dbReference>